<dbReference type="Pfam" id="PF01323">
    <property type="entry name" value="DSBA"/>
    <property type="match status" value="1"/>
</dbReference>
<sequence>MSKLARTLKVDITSDTVCPFCLLGITQFEAAIAKWNKTHPDNKIKLDARLLPYQLRPQMSEEPQDLGAWSAANFGGPERAKAMRTRLAEAYKQAGLELAPSAKVANTNAAHRLETLADTKGRAVNYAVGKDIMRAYQLHGTAPNDPAMLAKIGTQHGLFETEAQGKEWLASDALNKETQRGYLNARADGITGVPFFVFDDKYASSGAVGEDAFYNVIEQVVSP</sequence>
<reference evidence="2 3" key="1">
    <citation type="submission" date="2015-03" db="EMBL/GenBank/DDBJ databases">
        <title>Genomics and transcriptomics of the oil-accumulating basidiomycete yeast T. oleaginosus allow insights into substrate utilization and the diverse evolutionary trajectories of mating systems in fungi.</title>
        <authorList>
            <consortium name="DOE Joint Genome Institute"/>
            <person name="Kourist R."/>
            <person name="Kracht O."/>
            <person name="Bracharz F."/>
            <person name="Lipzen A."/>
            <person name="Nolan M."/>
            <person name="Ohm R."/>
            <person name="Grigoriev I."/>
            <person name="Sun S."/>
            <person name="Heitman J."/>
            <person name="Bruck T."/>
            <person name="Nowrousian M."/>
        </authorList>
    </citation>
    <scope>NUCLEOTIDE SEQUENCE [LARGE SCALE GENOMIC DNA]</scope>
    <source>
        <strain evidence="2 3">IBC0246</strain>
    </source>
</reference>
<accession>A0A0J0XHJ4</accession>
<dbReference type="Gene3D" id="3.40.30.10">
    <property type="entry name" value="Glutaredoxin"/>
    <property type="match status" value="1"/>
</dbReference>
<dbReference type="GO" id="GO:0016491">
    <property type="term" value="F:oxidoreductase activity"/>
    <property type="evidence" value="ECO:0007669"/>
    <property type="project" value="InterPro"/>
</dbReference>
<proteinExistence type="predicted"/>
<dbReference type="PANTHER" id="PTHR13887">
    <property type="entry name" value="GLUTATHIONE S-TRANSFERASE KAPPA"/>
    <property type="match status" value="1"/>
</dbReference>
<dbReference type="CDD" id="cd03024">
    <property type="entry name" value="DsbA_FrnE"/>
    <property type="match status" value="1"/>
</dbReference>
<dbReference type="GeneID" id="28984489"/>
<dbReference type="SUPFAM" id="SSF52833">
    <property type="entry name" value="Thioredoxin-like"/>
    <property type="match status" value="1"/>
</dbReference>
<evidence type="ECO:0000313" key="3">
    <source>
        <dbReference type="Proteomes" id="UP000053611"/>
    </source>
</evidence>
<evidence type="ECO:0000313" key="2">
    <source>
        <dbReference type="EMBL" id="KLT40482.1"/>
    </source>
</evidence>
<keyword evidence="3" id="KW-1185">Reference proteome</keyword>
<dbReference type="EMBL" id="KQ087234">
    <property type="protein sequence ID" value="KLT40482.1"/>
    <property type="molecule type" value="Genomic_DNA"/>
</dbReference>
<dbReference type="InterPro" id="IPR036249">
    <property type="entry name" value="Thioredoxin-like_sf"/>
</dbReference>
<protein>
    <submittedName>
        <fullName evidence="2">Thioredoxin-like protein</fullName>
    </submittedName>
</protein>
<gene>
    <name evidence="2" type="ORF">CC85DRAFT_287461</name>
</gene>
<dbReference type="InterPro" id="IPR001853">
    <property type="entry name" value="DSBA-like_thioredoxin_dom"/>
</dbReference>
<dbReference type="AlphaFoldDB" id="A0A0J0XHJ4"/>
<organism evidence="2 3">
    <name type="scientific">Cutaneotrichosporon oleaginosum</name>
    <dbReference type="NCBI Taxonomy" id="879819"/>
    <lineage>
        <taxon>Eukaryota</taxon>
        <taxon>Fungi</taxon>
        <taxon>Dikarya</taxon>
        <taxon>Basidiomycota</taxon>
        <taxon>Agaricomycotina</taxon>
        <taxon>Tremellomycetes</taxon>
        <taxon>Trichosporonales</taxon>
        <taxon>Trichosporonaceae</taxon>
        <taxon>Cutaneotrichosporon</taxon>
    </lineage>
</organism>
<evidence type="ECO:0000259" key="1">
    <source>
        <dbReference type="Pfam" id="PF01323"/>
    </source>
</evidence>
<feature type="domain" description="DSBA-like thioredoxin" evidence="1">
    <location>
        <begin position="10"/>
        <end position="215"/>
    </location>
</feature>
<name>A0A0J0XHJ4_9TREE</name>
<dbReference type="Proteomes" id="UP000053611">
    <property type="component" value="Unassembled WGS sequence"/>
</dbReference>
<dbReference type="PANTHER" id="PTHR13887:SF41">
    <property type="entry name" value="THIOREDOXIN SUPERFAMILY PROTEIN"/>
    <property type="match status" value="1"/>
</dbReference>
<dbReference type="OrthoDB" id="1930760at2759"/>
<dbReference type="RefSeq" id="XP_018276973.1">
    <property type="nucleotide sequence ID" value="XM_018423886.1"/>
</dbReference>